<evidence type="ECO:0000313" key="1">
    <source>
        <dbReference type="EMBL" id="PZD71310.1"/>
    </source>
</evidence>
<comment type="caution">
    <text evidence="1">The sequence shown here is derived from an EMBL/GenBank/DDBJ whole genome shotgun (WGS) entry which is preliminary data.</text>
</comment>
<dbReference type="Proteomes" id="UP000248857">
    <property type="component" value="Unassembled WGS sequence"/>
</dbReference>
<evidence type="ECO:0000313" key="2">
    <source>
        <dbReference type="Proteomes" id="UP000248857"/>
    </source>
</evidence>
<protein>
    <submittedName>
        <fullName evidence="1">Uncharacterized protein</fullName>
    </submittedName>
</protein>
<dbReference type="EMBL" id="PQWO01000019">
    <property type="protein sequence ID" value="PZD71310.1"/>
    <property type="molecule type" value="Genomic_DNA"/>
</dbReference>
<proteinExistence type="predicted"/>
<name>A0A2W1JB30_9CYAN</name>
<reference evidence="1 2" key="1">
    <citation type="journal article" date="2018" name="Sci. Rep.">
        <title>A novel species of the marine cyanobacterium Acaryochloris with a unique pigment content and lifestyle.</title>
        <authorList>
            <person name="Partensky F."/>
            <person name="Six C."/>
            <person name="Ratin M."/>
            <person name="Garczarek L."/>
            <person name="Vaulot D."/>
            <person name="Probert I."/>
            <person name="Calteau A."/>
            <person name="Gourvil P."/>
            <person name="Marie D."/>
            <person name="Grebert T."/>
            <person name="Bouchier C."/>
            <person name="Le Panse S."/>
            <person name="Gachenot M."/>
            <person name="Rodriguez F."/>
            <person name="Garrido J.L."/>
        </authorList>
    </citation>
    <scope>NUCLEOTIDE SEQUENCE [LARGE SCALE GENOMIC DNA]</scope>
    <source>
        <strain evidence="1 2">RCC1774</strain>
    </source>
</reference>
<keyword evidence="2" id="KW-1185">Reference proteome</keyword>
<sequence length="57" mass="6416">MSGDFSYKIQIPFILEVVYLRVSTSSCLMTRLKPPVPSNPNLYSNCNEIMTIELGFG</sequence>
<gene>
    <name evidence="1" type="ORF">C1752_07261</name>
</gene>
<organism evidence="1 2">
    <name type="scientific">Acaryochloris thomasi RCC1774</name>
    <dbReference type="NCBI Taxonomy" id="1764569"/>
    <lineage>
        <taxon>Bacteria</taxon>
        <taxon>Bacillati</taxon>
        <taxon>Cyanobacteriota</taxon>
        <taxon>Cyanophyceae</taxon>
        <taxon>Acaryochloridales</taxon>
        <taxon>Acaryochloridaceae</taxon>
        <taxon>Acaryochloris</taxon>
        <taxon>Acaryochloris thomasi</taxon>
    </lineage>
</organism>
<dbReference type="AlphaFoldDB" id="A0A2W1JB30"/>
<accession>A0A2W1JB30</accession>